<proteinExistence type="predicted"/>
<accession>A0A1Y5U443</accession>
<gene>
    <name evidence="1" type="ORF">OCH7691_04195</name>
</gene>
<keyword evidence="2" id="KW-1185">Reference proteome</keyword>
<evidence type="ECO:0000313" key="1">
    <source>
        <dbReference type="EMBL" id="SLN76818.1"/>
    </source>
</evidence>
<dbReference type="EMBL" id="FWFR01000005">
    <property type="protein sequence ID" value="SLN76818.1"/>
    <property type="molecule type" value="Genomic_DNA"/>
</dbReference>
<name>A0A1Y5U443_9PROT</name>
<protein>
    <submittedName>
        <fullName evidence="1">Uncharacterized protein</fullName>
    </submittedName>
</protein>
<dbReference type="RefSeq" id="WP_085885535.1">
    <property type="nucleotide sequence ID" value="NZ_FWFR01000005.1"/>
</dbReference>
<sequence>MISESPERLIQEFQHRLDSAGASLELEQSVDLSDLDGLAAALHDSIATLPEDERRPYRQRIGSLYTALDSLASALETRAHSLAERLEAINPPTR</sequence>
<dbReference type="Proteomes" id="UP000193200">
    <property type="component" value="Unassembled WGS sequence"/>
</dbReference>
<dbReference type="AlphaFoldDB" id="A0A1Y5U443"/>
<organism evidence="1 2">
    <name type="scientific">Oceanibacterium hippocampi</name>
    <dbReference type="NCBI Taxonomy" id="745714"/>
    <lineage>
        <taxon>Bacteria</taxon>
        <taxon>Pseudomonadati</taxon>
        <taxon>Pseudomonadota</taxon>
        <taxon>Alphaproteobacteria</taxon>
        <taxon>Sneathiellales</taxon>
        <taxon>Sneathiellaceae</taxon>
        <taxon>Oceanibacterium</taxon>
    </lineage>
</organism>
<reference evidence="1 2" key="1">
    <citation type="submission" date="2017-03" db="EMBL/GenBank/DDBJ databases">
        <authorList>
            <person name="Afonso C.L."/>
            <person name="Miller P.J."/>
            <person name="Scott M.A."/>
            <person name="Spackman E."/>
            <person name="Goraichik I."/>
            <person name="Dimitrov K.M."/>
            <person name="Suarez D.L."/>
            <person name="Swayne D.E."/>
        </authorList>
    </citation>
    <scope>NUCLEOTIDE SEQUENCE [LARGE SCALE GENOMIC DNA]</scope>
    <source>
        <strain evidence="1 2">CECT 7691</strain>
    </source>
</reference>
<evidence type="ECO:0000313" key="2">
    <source>
        <dbReference type="Proteomes" id="UP000193200"/>
    </source>
</evidence>
<dbReference type="InParanoid" id="A0A1Y5U443"/>